<dbReference type="Proteomes" id="UP001283361">
    <property type="component" value="Unassembled WGS sequence"/>
</dbReference>
<evidence type="ECO:0000313" key="3">
    <source>
        <dbReference type="Proteomes" id="UP001283361"/>
    </source>
</evidence>
<evidence type="ECO:0000256" key="1">
    <source>
        <dbReference type="SAM" id="MobiDB-lite"/>
    </source>
</evidence>
<protein>
    <submittedName>
        <fullName evidence="2">Uncharacterized protein</fullName>
    </submittedName>
</protein>
<feature type="region of interest" description="Disordered" evidence="1">
    <location>
        <begin position="147"/>
        <end position="207"/>
    </location>
</feature>
<dbReference type="AlphaFoldDB" id="A0AAE1DER0"/>
<dbReference type="EMBL" id="JAWDGP010004202">
    <property type="protein sequence ID" value="KAK3766738.1"/>
    <property type="molecule type" value="Genomic_DNA"/>
</dbReference>
<keyword evidence="3" id="KW-1185">Reference proteome</keyword>
<gene>
    <name evidence="2" type="ORF">RRG08_046034</name>
</gene>
<feature type="compositionally biased region" description="Basic and acidic residues" evidence="1">
    <location>
        <begin position="109"/>
        <end position="131"/>
    </location>
</feature>
<name>A0AAE1DER0_9GAST</name>
<comment type="caution">
    <text evidence="2">The sequence shown here is derived from an EMBL/GenBank/DDBJ whole genome shotgun (WGS) entry which is preliminary data.</text>
</comment>
<accession>A0AAE1DER0</accession>
<organism evidence="2 3">
    <name type="scientific">Elysia crispata</name>
    <name type="common">lettuce slug</name>
    <dbReference type="NCBI Taxonomy" id="231223"/>
    <lineage>
        <taxon>Eukaryota</taxon>
        <taxon>Metazoa</taxon>
        <taxon>Spiralia</taxon>
        <taxon>Lophotrochozoa</taxon>
        <taxon>Mollusca</taxon>
        <taxon>Gastropoda</taxon>
        <taxon>Heterobranchia</taxon>
        <taxon>Euthyneura</taxon>
        <taxon>Panpulmonata</taxon>
        <taxon>Sacoglossa</taxon>
        <taxon>Placobranchoidea</taxon>
        <taxon>Plakobranchidae</taxon>
        <taxon>Elysia</taxon>
    </lineage>
</organism>
<proteinExistence type="predicted"/>
<feature type="compositionally biased region" description="Polar residues" evidence="1">
    <location>
        <begin position="197"/>
        <end position="207"/>
    </location>
</feature>
<feature type="compositionally biased region" description="Acidic residues" evidence="1">
    <location>
        <begin position="165"/>
        <end position="177"/>
    </location>
</feature>
<feature type="region of interest" description="Disordered" evidence="1">
    <location>
        <begin position="221"/>
        <end position="260"/>
    </location>
</feature>
<feature type="region of interest" description="Disordered" evidence="1">
    <location>
        <begin position="103"/>
        <end position="134"/>
    </location>
</feature>
<reference evidence="2" key="1">
    <citation type="journal article" date="2023" name="G3 (Bethesda)">
        <title>A reference genome for the long-term kleptoplast-retaining sea slug Elysia crispata morphotype clarki.</title>
        <authorList>
            <person name="Eastman K.E."/>
            <person name="Pendleton A.L."/>
            <person name="Shaikh M.A."/>
            <person name="Suttiyut T."/>
            <person name="Ogas R."/>
            <person name="Tomko P."/>
            <person name="Gavelis G."/>
            <person name="Widhalm J.R."/>
            <person name="Wisecaver J.H."/>
        </authorList>
    </citation>
    <scope>NUCLEOTIDE SEQUENCE</scope>
    <source>
        <strain evidence="2">ECLA1</strain>
    </source>
</reference>
<feature type="compositionally biased region" description="Basic and acidic residues" evidence="1">
    <location>
        <begin position="221"/>
        <end position="230"/>
    </location>
</feature>
<evidence type="ECO:0000313" key="2">
    <source>
        <dbReference type="EMBL" id="KAK3766738.1"/>
    </source>
</evidence>
<sequence length="297" mass="33292">MLTLQLGLDLASGLRSLKRITYLCISDILQWRLAFVELNVVDGQVVELARRDLHLRNQIIDYGTRNYRLGPVHHTAPCWCSDLGDGVIDATVHLKGEGNKIFTSWPDGNELKPGLENEGKSEQRTETHEYPSEDSALQTYLEEHPNEPEDDVIFMDTSGGGLGESSDDKDEEEEEEGGAPVTPRGGAGHSGEDELLKSNTSLSSVGTLQSYRGRFQEDFDFDARLREPEPVKQTVVESQPEDPESMMLRPAEEEENNTWSSSARFVFNKVILRVRDMRHVTKPPQALPRETISRAGK</sequence>